<evidence type="ECO:0000313" key="2">
    <source>
        <dbReference type="EMBL" id="SAL44446.1"/>
    </source>
</evidence>
<evidence type="ECO:0000313" key="3">
    <source>
        <dbReference type="Proteomes" id="UP000054977"/>
    </source>
</evidence>
<dbReference type="InterPro" id="IPR007523">
    <property type="entry name" value="NDUFAF3/AAMDC"/>
</dbReference>
<protein>
    <recommendedName>
        <fullName evidence="4">Xcc1710-like domain-containing protein</fullName>
    </recommendedName>
</protein>
<sequence length="204" mass="22348">MEAGVADRIAQGWRLVAARRVQWRPVEQSRRLESYNLADYDPFPQCTNRSGRPSRLKRSAHAARTSVPLSRQSSSAGIIDLKLHQESSGALNTITSYGDGYVAINLQRHEGSIIVMPEAAVIDWPVASFEALAPEHFEALVAGAPEVVIFGSGSRLRFPHPRLTAALAKHRIGIETMDFGAACRTYNILMSEGRRVAAALLIES</sequence>
<comment type="caution">
    <text evidence="2">The sequence shown here is derived from an EMBL/GenBank/DDBJ whole genome shotgun (WGS) entry which is preliminary data.</text>
</comment>
<reference evidence="2" key="1">
    <citation type="submission" date="2016-01" db="EMBL/GenBank/DDBJ databases">
        <authorList>
            <person name="Peeters C."/>
        </authorList>
    </citation>
    <scope>NUCLEOTIDE SEQUENCE [LARGE SCALE GENOMIC DNA]</scope>
    <source>
        <strain evidence="2">LMG 22934</strain>
    </source>
</reference>
<dbReference type="Gene3D" id="3.40.1230.10">
    <property type="entry name" value="MTH938-like"/>
    <property type="match status" value="1"/>
</dbReference>
<feature type="region of interest" description="Disordered" evidence="1">
    <location>
        <begin position="45"/>
        <end position="68"/>
    </location>
</feature>
<evidence type="ECO:0008006" key="4">
    <source>
        <dbReference type="Google" id="ProtNLM"/>
    </source>
</evidence>
<dbReference type="PANTHER" id="PTHR21192:SF2">
    <property type="entry name" value="NADH DEHYDROGENASE [UBIQUINONE] 1 ALPHA SUBCOMPLEX ASSEMBLY FACTOR 3"/>
    <property type="match status" value="1"/>
</dbReference>
<gene>
    <name evidence="2" type="ORF">AWB65_03428</name>
</gene>
<dbReference type="EMBL" id="FCNW02000017">
    <property type="protein sequence ID" value="SAL44446.1"/>
    <property type="molecule type" value="Genomic_DNA"/>
</dbReference>
<dbReference type="STRING" id="326474.AWB65_03428"/>
<name>A0A158HJG9_9BURK</name>
<dbReference type="InterPro" id="IPR036748">
    <property type="entry name" value="MTH938-like_sf"/>
</dbReference>
<dbReference type="Proteomes" id="UP000054977">
    <property type="component" value="Unassembled WGS sequence"/>
</dbReference>
<organism evidence="2 3">
    <name type="scientific">Caballeronia humi</name>
    <dbReference type="NCBI Taxonomy" id="326474"/>
    <lineage>
        <taxon>Bacteria</taxon>
        <taxon>Pseudomonadati</taxon>
        <taxon>Pseudomonadota</taxon>
        <taxon>Betaproteobacteria</taxon>
        <taxon>Burkholderiales</taxon>
        <taxon>Burkholderiaceae</taxon>
        <taxon>Caballeronia</taxon>
    </lineage>
</organism>
<dbReference type="PANTHER" id="PTHR21192">
    <property type="entry name" value="NUCLEAR PROTEIN E3-3"/>
    <property type="match status" value="1"/>
</dbReference>
<dbReference type="CDD" id="cd05560">
    <property type="entry name" value="Xcc1710_like"/>
    <property type="match status" value="1"/>
</dbReference>
<keyword evidence="3" id="KW-1185">Reference proteome</keyword>
<dbReference type="SUPFAM" id="SSF64076">
    <property type="entry name" value="MTH938-like"/>
    <property type="match status" value="1"/>
</dbReference>
<accession>A0A158HJG9</accession>
<proteinExistence type="predicted"/>
<evidence type="ECO:0000256" key="1">
    <source>
        <dbReference type="SAM" id="MobiDB-lite"/>
    </source>
</evidence>
<feature type="compositionally biased region" description="Basic residues" evidence="1">
    <location>
        <begin position="52"/>
        <end position="61"/>
    </location>
</feature>
<dbReference type="Pfam" id="PF04430">
    <property type="entry name" value="DUF498"/>
    <property type="match status" value="1"/>
</dbReference>
<dbReference type="AlphaFoldDB" id="A0A158HJG9"/>